<dbReference type="EMBL" id="LR824009">
    <property type="protein sequence ID" value="CAD0197433.1"/>
    <property type="molecule type" value="Genomic_DNA"/>
</dbReference>
<dbReference type="InterPro" id="IPR009413">
    <property type="entry name" value="Aegerolysin-typ"/>
</dbReference>
<sequence>MKTSSLIQFAALAVALFATVNASGCASAYSQRGMDWGSIVGMLNCEKILCIMNVVSSGDITMMAIMKCMAGARRTAVPMAFYSLDMSDTYATFTIKNADNLDEAGKIMNSALNSGQWVHDDKDVHTVNNIEFDQLTPVVFSASSSDESNKKGTKGSFEIYEAGKGVAEVSFNIPFSGHNKLSIKPLNKHYVCKATGWQEVGSPEVSIICYKIASS</sequence>
<proteinExistence type="inferred from homology"/>
<evidence type="ECO:0000256" key="1">
    <source>
        <dbReference type="ARBA" id="ARBA00010795"/>
    </source>
</evidence>
<evidence type="ECO:0000313" key="3">
    <source>
        <dbReference type="EMBL" id="CAD0197433.1"/>
    </source>
</evidence>
<dbReference type="OrthoDB" id="10414641at2759"/>
<evidence type="ECO:0000256" key="2">
    <source>
        <dbReference type="SAM" id="SignalP"/>
    </source>
</evidence>
<reference evidence="3" key="1">
    <citation type="submission" date="2021-12" db="EMBL/GenBank/DDBJ databases">
        <authorList>
            <person name="King R."/>
        </authorList>
    </citation>
    <scope>NUCLEOTIDE SEQUENCE</scope>
</reference>
<dbReference type="GO" id="GO:0019836">
    <property type="term" value="P:symbiont-mediated hemolysis of host erythrocyte"/>
    <property type="evidence" value="ECO:0007669"/>
    <property type="project" value="InterPro"/>
</dbReference>
<keyword evidence="2" id="KW-0732">Signal</keyword>
<dbReference type="AlphaFoldDB" id="A0A9N8L096"/>
<dbReference type="Pfam" id="PF06355">
    <property type="entry name" value="Aegerolysin"/>
    <property type="match status" value="1"/>
</dbReference>
<gene>
    <name evidence="3" type="ORF">CINC_LOCUS11715</name>
</gene>
<dbReference type="Gene3D" id="2.60.270.50">
    <property type="match status" value="1"/>
</dbReference>
<dbReference type="Proteomes" id="UP001154114">
    <property type="component" value="Chromosome 6"/>
</dbReference>
<protein>
    <submittedName>
        <fullName evidence="3">Uncharacterized protein</fullName>
    </submittedName>
</protein>
<feature type="signal peptide" evidence="2">
    <location>
        <begin position="1"/>
        <end position="22"/>
    </location>
</feature>
<comment type="similarity">
    <text evidence="1">Belongs to the aegerolysin family.</text>
</comment>
<organism evidence="3 4">
    <name type="scientific">Chrysodeixis includens</name>
    <name type="common">Soybean looper</name>
    <name type="synonym">Pseudoplusia includens</name>
    <dbReference type="NCBI Taxonomy" id="689277"/>
    <lineage>
        <taxon>Eukaryota</taxon>
        <taxon>Metazoa</taxon>
        <taxon>Ecdysozoa</taxon>
        <taxon>Arthropoda</taxon>
        <taxon>Hexapoda</taxon>
        <taxon>Insecta</taxon>
        <taxon>Pterygota</taxon>
        <taxon>Neoptera</taxon>
        <taxon>Endopterygota</taxon>
        <taxon>Lepidoptera</taxon>
        <taxon>Glossata</taxon>
        <taxon>Ditrysia</taxon>
        <taxon>Noctuoidea</taxon>
        <taxon>Noctuidae</taxon>
        <taxon>Plusiinae</taxon>
        <taxon>Chrysodeixis</taxon>
    </lineage>
</organism>
<accession>A0A9N8L096</accession>
<name>A0A9N8L096_CHRIL</name>
<evidence type="ECO:0000313" key="4">
    <source>
        <dbReference type="Proteomes" id="UP001154114"/>
    </source>
</evidence>
<keyword evidence="4" id="KW-1185">Reference proteome</keyword>
<feature type="chain" id="PRO_5040114094" evidence="2">
    <location>
        <begin position="23"/>
        <end position="215"/>
    </location>
</feature>